<reference evidence="2 3" key="1">
    <citation type="submission" date="2010-12" db="EMBL/GenBank/DDBJ databases">
        <authorList>
            <person name="Muzny D."/>
            <person name="Qin X."/>
            <person name="Deng J."/>
            <person name="Jiang H."/>
            <person name="Liu Y."/>
            <person name="Qu J."/>
            <person name="Song X.-Z."/>
            <person name="Zhang L."/>
            <person name="Thornton R."/>
            <person name="Coyle M."/>
            <person name="Francisco L."/>
            <person name="Jackson L."/>
            <person name="Javaid M."/>
            <person name="Korchina V."/>
            <person name="Kovar C."/>
            <person name="Mata R."/>
            <person name="Mathew T."/>
            <person name="Ngo R."/>
            <person name="Nguyen L."/>
            <person name="Nguyen N."/>
            <person name="Okwuonu G."/>
            <person name="Ongeri F."/>
            <person name="Pham C."/>
            <person name="Simmons D."/>
            <person name="Wilczek-Boney K."/>
            <person name="Hale W."/>
            <person name="Jakkamsetti A."/>
            <person name="Pham P."/>
            <person name="Ruth R."/>
            <person name="San Lucas F."/>
            <person name="Warren J."/>
            <person name="Zhang J."/>
            <person name="Zhao Z."/>
            <person name="Zhou C."/>
            <person name="Zhu D."/>
            <person name="Lee S."/>
            <person name="Bess C."/>
            <person name="Blankenburg K."/>
            <person name="Forbes L."/>
            <person name="Fu Q."/>
            <person name="Gubbala S."/>
            <person name="Hirani K."/>
            <person name="Jayaseelan J.C."/>
            <person name="Lara F."/>
            <person name="Munidasa M."/>
            <person name="Palculict T."/>
            <person name="Patil S."/>
            <person name="Pu L.-L."/>
            <person name="Saada N."/>
            <person name="Tang L."/>
            <person name="Weissenberger G."/>
            <person name="Zhu Y."/>
            <person name="Hemphill L."/>
            <person name="Shang Y."/>
            <person name="Youmans B."/>
            <person name="Ayvaz T."/>
            <person name="Ross M."/>
            <person name="Santibanez J."/>
            <person name="Aqrawi P."/>
            <person name="Gross S."/>
            <person name="Joshi V."/>
            <person name="Fowler G."/>
            <person name="Nazareth L."/>
            <person name="Reid J."/>
            <person name="Worley K."/>
            <person name="Petrosino J."/>
            <person name="Highlander S."/>
            <person name="Gibbs R."/>
        </authorList>
    </citation>
    <scope>NUCLEOTIDE SEQUENCE [LARGE SCALE GENOMIC DNA]</scope>
    <source>
        <strain evidence="2 3">ATCC 51333</strain>
    </source>
</reference>
<dbReference type="HOGENOM" id="CLU_1979000_0_0_11"/>
<dbReference type="Proteomes" id="UP000005573">
    <property type="component" value="Unassembled WGS sequence"/>
</dbReference>
<sequence>MSDDRAYNGSTDAGEKPQPNLQKRKITMEITENVYSFDGYYDYLIIDETGTYGVEYNGPETETDIPYRTLILDPETEEPLAGTGSTQEWPEFCRRGWTKSELWAGHREAWNLPTGKEAEKKFWGED</sequence>
<dbReference type="AlphaFoldDB" id="E6M121"/>
<evidence type="ECO:0000313" key="2">
    <source>
        <dbReference type="EMBL" id="EFU79651.1"/>
    </source>
</evidence>
<dbReference type="EMBL" id="AEPY01000011">
    <property type="protein sequence ID" value="EFU79651.1"/>
    <property type="molecule type" value="Genomic_DNA"/>
</dbReference>
<gene>
    <name evidence="2" type="ORF">HMPREF0388_1754</name>
</gene>
<name>E6M121_9ACTO</name>
<evidence type="ECO:0000256" key="1">
    <source>
        <dbReference type="SAM" id="MobiDB-lite"/>
    </source>
</evidence>
<accession>E6M121</accession>
<evidence type="ECO:0000313" key="3">
    <source>
        <dbReference type="Proteomes" id="UP000005573"/>
    </source>
</evidence>
<proteinExistence type="predicted"/>
<feature type="region of interest" description="Disordered" evidence="1">
    <location>
        <begin position="1"/>
        <end position="23"/>
    </location>
</feature>
<comment type="caution">
    <text evidence="2">The sequence shown here is derived from an EMBL/GenBank/DDBJ whole genome shotgun (WGS) entry which is preliminary data.</text>
</comment>
<protein>
    <submittedName>
        <fullName evidence="2">Uncharacterized protein</fullName>
    </submittedName>
</protein>
<organism evidence="2 3">
    <name type="scientific">Mobiluncus curtisii ATCC 51333</name>
    <dbReference type="NCBI Taxonomy" id="887326"/>
    <lineage>
        <taxon>Bacteria</taxon>
        <taxon>Bacillati</taxon>
        <taxon>Actinomycetota</taxon>
        <taxon>Actinomycetes</taxon>
        <taxon>Actinomycetales</taxon>
        <taxon>Actinomycetaceae</taxon>
        <taxon>Mobiluncus</taxon>
    </lineage>
</organism>